<comment type="caution">
    <text evidence="1">The sequence shown here is derived from an EMBL/GenBank/DDBJ whole genome shotgun (WGS) entry which is preliminary data.</text>
</comment>
<evidence type="ECO:0000313" key="2">
    <source>
        <dbReference type="Proteomes" id="UP000035462"/>
    </source>
</evidence>
<sequence length="165" mass="19431">MLIYHFTDLKSALNIVHSKTFRAYSSNIYNGDSGLNSFPTLKGNFNYGQNFNKEGVILVFDWTGNIDKNASIYMYTDTMDRNTMYIQGAWRSFIPVNADSKYLKAIKIIYDASVINELIEYPFYYHFIPNFFRNFKSKIYEKCKLEVDNQFIELFKDKNIHISVI</sequence>
<organism evidence="1 2">
    <name type="scientific">Aliarcobacter butzleri L352</name>
    <dbReference type="NCBI Taxonomy" id="1447260"/>
    <lineage>
        <taxon>Bacteria</taxon>
        <taxon>Pseudomonadati</taxon>
        <taxon>Campylobacterota</taxon>
        <taxon>Epsilonproteobacteria</taxon>
        <taxon>Campylobacterales</taxon>
        <taxon>Arcobacteraceae</taxon>
        <taxon>Aliarcobacter</taxon>
    </lineage>
</organism>
<protein>
    <submittedName>
        <fullName evidence="1">Uncharacterized protein</fullName>
    </submittedName>
</protein>
<name>A0A837JET9_9BACT</name>
<accession>A0A837JET9</accession>
<proteinExistence type="predicted"/>
<dbReference type="RefSeq" id="WP_046994180.1">
    <property type="nucleotide sequence ID" value="NZ_JAIT01000007.1"/>
</dbReference>
<dbReference type="Proteomes" id="UP000035462">
    <property type="component" value="Unassembled WGS sequence"/>
</dbReference>
<reference evidence="1 2" key="1">
    <citation type="submission" date="2014-01" db="EMBL/GenBank/DDBJ databases">
        <title>Development of a Comparative Genomic Fingerprinting Assay for High Resolution Genotyping of Arcobacter butzleri.</title>
        <authorList>
            <person name="Webb A.L."/>
            <person name="Inglis G.D."/>
            <person name="Kruczkiewicz P."/>
            <person name="Selinger L.B."/>
            <person name="Taboada E.N."/>
        </authorList>
    </citation>
    <scope>NUCLEOTIDE SEQUENCE [LARGE SCALE GENOMIC DNA]</scope>
    <source>
        <strain evidence="1 2">L352</strain>
    </source>
</reference>
<dbReference type="EMBL" id="JAIT01000007">
    <property type="protein sequence ID" value="KLE06937.1"/>
    <property type="molecule type" value="Genomic_DNA"/>
</dbReference>
<gene>
    <name evidence="1" type="ORF">AF77_00255</name>
</gene>
<evidence type="ECO:0000313" key="1">
    <source>
        <dbReference type="EMBL" id="KLE06937.1"/>
    </source>
</evidence>
<dbReference type="AlphaFoldDB" id="A0A837JET9"/>